<dbReference type="Pfam" id="PF20179">
    <property type="entry name" value="MSS51_C"/>
    <property type="match status" value="1"/>
</dbReference>
<comment type="caution">
    <text evidence="6">The sequence shown here is derived from an EMBL/GenBank/DDBJ whole genome shotgun (WGS) entry which is preliminary data.</text>
</comment>
<evidence type="ECO:0000313" key="6">
    <source>
        <dbReference type="EMBL" id="KAF3425116.1"/>
    </source>
</evidence>
<reference evidence="6" key="1">
    <citation type="submission" date="2019-11" db="EMBL/GenBank/DDBJ databases">
        <title>The nuclear and mitochondrial genomes of Frieseomelitta varia - a highly eusocial stingless bee (Meliponini) with a permanently sterile worker caste.</title>
        <authorList>
            <person name="Freitas F.C.P."/>
            <person name="Lourenco A.P."/>
            <person name="Nunes F.M.F."/>
            <person name="Paschoal A.R."/>
            <person name="Abreu F.C.P."/>
            <person name="Barbin F.O."/>
            <person name="Bataglia L."/>
            <person name="Cardoso-Junior C.A.M."/>
            <person name="Cervoni M.S."/>
            <person name="Silva S.R."/>
            <person name="Dalarmi F."/>
            <person name="Del Lama M.A."/>
            <person name="Depintor T.S."/>
            <person name="Ferreira K.M."/>
            <person name="Goria P.S."/>
            <person name="Jaskot M.C."/>
            <person name="Lago D.C."/>
            <person name="Luna-Lucena D."/>
            <person name="Moda L.M."/>
            <person name="Nascimento L."/>
            <person name="Pedrino M."/>
            <person name="Rabico F.O."/>
            <person name="Sanches F.C."/>
            <person name="Santos D.E."/>
            <person name="Santos C.G."/>
            <person name="Vieira J."/>
            <person name="Lopes T.F."/>
            <person name="Barchuk A.R."/>
            <person name="Hartfelder K."/>
            <person name="Simoes Z.L.P."/>
            <person name="Bitondi M.M.G."/>
            <person name="Pinheiro D.G."/>
        </authorList>
    </citation>
    <scope>NUCLEOTIDE SEQUENCE</scope>
    <source>
        <strain evidence="6">USP_RPSP 00005682</strain>
        <tissue evidence="6">Whole individual</tissue>
    </source>
</reference>
<evidence type="ECO:0000256" key="3">
    <source>
        <dbReference type="ARBA" id="ARBA00022833"/>
    </source>
</evidence>
<dbReference type="SUPFAM" id="SSF144232">
    <property type="entry name" value="HIT/MYND zinc finger-like"/>
    <property type="match status" value="1"/>
</dbReference>
<accession>A0A833RX77</accession>
<dbReference type="PANTHER" id="PTHR28069:SF2">
    <property type="entry name" value="GH20023P"/>
    <property type="match status" value="1"/>
</dbReference>
<dbReference type="GO" id="GO:0008270">
    <property type="term" value="F:zinc ion binding"/>
    <property type="evidence" value="ECO:0007669"/>
    <property type="project" value="UniProtKB-KW"/>
</dbReference>
<dbReference type="InterPro" id="IPR046824">
    <property type="entry name" value="Mss51-like_C"/>
</dbReference>
<feature type="domain" description="MYND-type" evidence="4">
    <location>
        <begin position="2"/>
        <end position="21"/>
    </location>
</feature>
<name>A0A833RX77_9HYME</name>
<keyword evidence="3" id="KW-0862">Zinc</keyword>
<evidence type="ECO:0000259" key="4">
    <source>
        <dbReference type="Pfam" id="PF01753"/>
    </source>
</evidence>
<keyword evidence="2" id="KW-0863">Zinc-finger</keyword>
<dbReference type="AlphaFoldDB" id="A0A833RX77"/>
<organism evidence="6 7">
    <name type="scientific">Frieseomelitta varia</name>
    <dbReference type="NCBI Taxonomy" id="561572"/>
    <lineage>
        <taxon>Eukaryota</taxon>
        <taxon>Metazoa</taxon>
        <taxon>Ecdysozoa</taxon>
        <taxon>Arthropoda</taxon>
        <taxon>Hexapoda</taxon>
        <taxon>Insecta</taxon>
        <taxon>Pterygota</taxon>
        <taxon>Neoptera</taxon>
        <taxon>Endopterygota</taxon>
        <taxon>Hymenoptera</taxon>
        <taxon>Apocrita</taxon>
        <taxon>Aculeata</taxon>
        <taxon>Apoidea</taxon>
        <taxon>Anthophila</taxon>
        <taxon>Apidae</taxon>
        <taxon>Frieseomelitta</taxon>
    </lineage>
</organism>
<keyword evidence="1" id="KW-0479">Metal-binding</keyword>
<dbReference type="Pfam" id="PF01753">
    <property type="entry name" value="zf-MYND"/>
    <property type="match status" value="1"/>
</dbReference>
<evidence type="ECO:0000256" key="2">
    <source>
        <dbReference type="ARBA" id="ARBA00022771"/>
    </source>
</evidence>
<evidence type="ECO:0000313" key="7">
    <source>
        <dbReference type="Proteomes" id="UP000655588"/>
    </source>
</evidence>
<keyword evidence="7" id="KW-1185">Reference proteome</keyword>
<dbReference type="Gene3D" id="6.10.140.2220">
    <property type="match status" value="1"/>
</dbReference>
<sequence>MISYCSKEHQKLHWPQHKDLCNAIRSVLEDNTLSNFLNDKQHVNSETCVQMKMNFMLLVAIKINRKLEYYEEQMFKFLRLCVRCHDPNAKVLENCPNCPNASFCTNHKDDIVHKKYCNLIKLCFNLDVISITNKRKIPEIKIPYHINYVHLPRNMQDFINSYIEPQKASQISMVEGTMINSEYLTRPLTFLYAIEKLQYLLNGNSIIVHVIAANMIDIDGIELWEILLHWLPHITSIKIFFIGPELYVDSVLINLCKECQYNNKKCSIQICSMFYDNYTNNDSYVKPHFIIGYNAGIHECEDFKSENYSWRQSLEIVAVQNCPLILTSYISTEAKKEQIRLNEILNNHVKYTYFGRNPFSSLRPYRDFENDGVYYQNQYIIIYNNLNTHQ</sequence>
<proteinExistence type="predicted"/>
<dbReference type="EMBL" id="WNWW01000418">
    <property type="protein sequence ID" value="KAF3425116.1"/>
    <property type="molecule type" value="Genomic_DNA"/>
</dbReference>
<gene>
    <name evidence="6" type="ORF">E2986_07912</name>
</gene>
<evidence type="ECO:0008006" key="8">
    <source>
        <dbReference type="Google" id="ProtNLM"/>
    </source>
</evidence>
<evidence type="ECO:0000259" key="5">
    <source>
        <dbReference type="Pfam" id="PF20179"/>
    </source>
</evidence>
<dbReference type="Proteomes" id="UP000655588">
    <property type="component" value="Unassembled WGS sequence"/>
</dbReference>
<dbReference type="PANTHER" id="PTHR28069">
    <property type="entry name" value="GH20023P"/>
    <property type="match status" value="1"/>
</dbReference>
<protein>
    <recommendedName>
        <fullName evidence="8">MYND-type domain-containing protein</fullName>
    </recommendedName>
</protein>
<evidence type="ECO:0000256" key="1">
    <source>
        <dbReference type="ARBA" id="ARBA00022723"/>
    </source>
</evidence>
<dbReference type="InterPro" id="IPR002893">
    <property type="entry name" value="Znf_MYND"/>
</dbReference>
<feature type="domain" description="Mitochondrial splicing suppressor 51-like C-terminal" evidence="5">
    <location>
        <begin position="187"/>
        <end position="368"/>
    </location>
</feature>